<feature type="compositionally biased region" description="Basic and acidic residues" evidence="1">
    <location>
        <begin position="37"/>
        <end position="54"/>
    </location>
</feature>
<gene>
    <name evidence="2" type="ORF">NQ315_007076</name>
</gene>
<feature type="compositionally biased region" description="Low complexity" evidence="1">
    <location>
        <begin position="185"/>
        <end position="197"/>
    </location>
</feature>
<comment type="caution">
    <text evidence="2">The sequence shown here is derived from an EMBL/GenBank/DDBJ whole genome shotgun (WGS) entry which is preliminary data.</text>
</comment>
<evidence type="ECO:0000313" key="3">
    <source>
        <dbReference type="Proteomes" id="UP001159042"/>
    </source>
</evidence>
<proteinExistence type="predicted"/>
<feature type="compositionally biased region" description="Basic and acidic residues" evidence="1">
    <location>
        <begin position="353"/>
        <end position="370"/>
    </location>
</feature>
<accession>A0AAV8WCN8</accession>
<feature type="compositionally biased region" description="Basic and acidic residues" evidence="1">
    <location>
        <begin position="163"/>
        <end position="177"/>
    </location>
</feature>
<feature type="compositionally biased region" description="Basic and acidic residues" evidence="1">
    <location>
        <begin position="102"/>
        <end position="123"/>
    </location>
</feature>
<dbReference type="Proteomes" id="UP001159042">
    <property type="component" value="Unassembled WGS sequence"/>
</dbReference>
<feature type="non-terminal residue" evidence="2">
    <location>
        <position position="1"/>
    </location>
</feature>
<feature type="compositionally biased region" description="Basic and acidic residues" evidence="1">
    <location>
        <begin position="19"/>
        <end position="29"/>
    </location>
</feature>
<feature type="compositionally biased region" description="Polar residues" evidence="1">
    <location>
        <begin position="235"/>
        <end position="252"/>
    </location>
</feature>
<feature type="compositionally biased region" description="Basic and acidic residues" evidence="1">
    <location>
        <begin position="281"/>
        <end position="297"/>
    </location>
</feature>
<evidence type="ECO:0000256" key="1">
    <source>
        <dbReference type="SAM" id="MobiDB-lite"/>
    </source>
</evidence>
<dbReference type="EMBL" id="JANEYG010000003">
    <property type="protein sequence ID" value="KAJ8924284.1"/>
    <property type="molecule type" value="Genomic_DNA"/>
</dbReference>
<name>A0AAV8WCN8_9CUCU</name>
<feature type="region of interest" description="Disordered" evidence="1">
    <location>
        <begin position="230"/>
        <end position="428"/>
    </location>
</feature>
<evidence type="ECO:0000313" key="2">
    <source>
        <dbReference type="EMBL" id="KAJ8924284.1"/>
    </source>
</evidence>
<reference evidence="2 3" key="1">
    <citation type="journal article" date="2023" name="Insect Mol. Biol.">
        <title>Genome sequencing provides insights into the evolution of gene families encoding plant cell wall-degrading enzymes in longhorned beetles.</title>
        <authorList>
            <person name="Shin N.R."/>
            <person name="Okamura Y."/>
            <person name="Kirsch R."/>
            <person name="Pauchet Y."/>
        </authorList>
    </citation>
    <scope>NUCLEOTIDE SEQUENCE [LARGE SCALE GENOMIC DNA]</scope>
    <source>
        <strain evidence="2">EAD_L_NR</strain>
    </source>
</reference>
<feature type="compositionally biased region" description="Low complexity" evidence="1">
    <location>
        <begin position="372"/>
        <end position="382"/>
    </location>
</feature>
<dbReference type="AlphaFoldDB" id="A0AAV8WCN8"/>
<organism evidence="2 3">
    <name type="scientific">Exocentrus adspersus</name>
    <dbReference type="NCBI Taxonomy" id="1586481"/>
    <lineage>
        <taxon>Eukaryota</taxon>
        <taxon>Metazoa</taxon>
        <taxon>Ecdysozoa</taxon>
        <taxon>Arthropoda</taxon>
        <taxon>Hexapoda</taxon>
        <taxon>Insecta</taxon>
        <taxon>Pterygota</taxon>
        <taxon>Neoptera</taxon>
        <taxon>Endopterygota</taxon>
        <taxon>Coleoptera</taxon>
        <taxon>Polyphaga</taxon>
        <taxon>Cucujiformia</taxon>
        <taxon>Chrysomeloidea</taxon>
        <taxon>Cerambycidae</taxon>
        <taxon>Lamiinae</taxon>
        <taxon>Acanthocinini</taxon>
        <taxon>Exocentrus</taxon>
    </lineage>
</organism>
<protein>
    <submittedName>
        <fullName evidence="2">Uncharacterized protein</fullName>
    </submittedName>
</protein>
<feature type="region of interest" description="Disordered" evidence="1">
    <location>
        <begin position="1"/>
        <end position="202"/>
    </location>
</feature>
<keyword evidence="3" id="KW-1185">Reference proteome</keyword>
<sequence length="428" mass="48915">NHDYSNRRRLSTPSPSPTRDTHRNGKSETTHGSWFKSLDRLSRKNKANKDDKEGNFTSGTEEDSPSKPTPTKNLRFFGDTDIESNDSIRHKSSTKTRPGISYRDRTRSQSSRDLHNISEELRTPEMNSRKNSHKSMTNISESDRDLKGSRMSLKPPISPNHRTPRDIPSRQREDRDRGRRRKNEVSSVESSTEGDSSQQSQRSIVYLHAATVGDIPGPGYLRNGRRAASREELASNGSSRIQPQTKTLSRSFSVLAPWKPRHPREAMDIDYTQYPKPTKNGKYEQRVSKSTSSRKDNSSTLKKKAQETRKNNNSTLNRRSKSKDNVSSQTLRRSREELSRGSNSTLYKKKERLPRENSRYSRDGREDKKMSSKSLSVESLGSNGRHVRKSRDEGRDVSRSVSMPRDPEKSAGWFKMSKKNKSGSTQRL</sequence>